<evidence type="ECO:0000313" key="1">
    <source>
        <dbReference type="EMBL" id="KAG0710911.1"/>
    </source>
</evidence>
<sequence length="123" mass="13424">MKENSSTFGIIVNVGNLSSTRTRLNVLGRDPEPIHLSALQRGPGATFKAVGSVLAKAVKDYSKGTSVSIFQPVTSVPRMTQSHCTVFLLTQWVKHSYRSSRKPQMTMLEFLVADLEEPGDASS</sequence>
<comment type="caution">
    <text evidence="1">The sequence shown here is derived from an EMBL/GenBank/DDBJ whole genome shotgun (WGS) entry which is preliminary data.</text>
</comment>
<name>A0A8J5CE56_CHIOP</name>
<proteinExistence type="predicted"/>
<evidence type="ECO:0000313" key="2">
    <source>
        <dbReference type="Proteomes" id="UP000770661"/>
    </source>
</evidence>
<protein>
    <submittedName>
        <fullName evidence="1">Uncharacterized protein</fullName>
    </submittedName>
</protein>
<dbReference type="Proteomes" id="UP000770661">
    <property type="component" value="Unassembled WGS sequence"/>
</dbReference>
<gene>
    <name evidence="1" type="ORF">GWK47_021807</name>
</gene>
<reference evidence="1" key="1">
    <citation type="submission" date="2020-07" db="EMBL/GenBank/DDBJ databases">
        <title>The High-quality genome of the commercially important snow crab, Chionoecetes opilio.</title>
        <authorList>
            <person name="Jeong J.-H."/>
            <person name="Ryu S."/>
        </authorList>
    </citation>
    <scope>NUCLEOTIDE SEQUENCE</scope>
    <source>
        <strain evidence="1">MADBK_172401_WGS</strain>
        <tissue evidence="1">Digestive gland</tissue>
    </source>
</reference>
<organism evidence="1 2">
    <name type="scientific">Chionoecetes opilio</name>
    <name type="common">Atlantic snow crab</name>
    <name type="synonym">Cancer opilio</name>
    <dbReference type="NCBI Taxonomy" id="41210"/>
    <lineage>
        <taxon>Eukaryota</taxon>
        <taxon>Metazoa</taxon>
        <taxon>Ecdysozoa</taxon>
        <taxon>Arthropoda</taxon>
        <taxon>Crustacea</taxon>
        <taxon>Multicrustacea</taxon>
        <taxon>Malacostraca</taxon>
        <taxon>Eumalacostraca</taxon>
        <taxon>Eucarida</taxon>
        <taxon>Decapoda</taxon>
        <taxon>Pleocyemata</taxon>
        <taxon>Brachyura</taxon>
        <taxon>Eubrachyura</taxon>
        <taxon>Majoidea</taxon>
        <taxon>Majidae</taxon>
        <taxon>Chionoecetes</taxon>
    </lineage>
</organism>
<dbReference type="AlphaFoldDB" id="A0A8J5CE56"/>
<dbReference type="EMBL" id="JACEEZ010023765">
    <property type="protein sequence ID" value="KAG0710911.1"/>
    <property type="molecule type" value="Genomic_DNA"/>
</dbReference>
<accession>A0A8J5CE56</accession>
<keyword evidence="2" id="KW-1185">Reference proteome</keyword>